<dbReference type="Gene3D" id="3.90.1140.10">
    <property type="entry name" value="Cyclic phosphodiesterase"/>
    <property type="match status" value="1"/>
</dbReference>
<dbReference type="SUPFAM" id="SSF55144">
    <property type="entry name" value="LigT-like"/>
    <property type="match status" value="1"/>
</dbReference>
<reference evidence="2" key="1">
    <citation type="journal article" date="2019" name="Int. J. Syst. Evol. Microbiol.">
        <title>The Global Catalogue of Microorganisms (GCM) 10K type strain sequencing project: providing services to taxonomists for standard genome sequencing and annotation.</title>
        <authorList>
            <consortium name="The Broad Institute Genomics Platform"/>
            <consortium name="The Broad Institute Genome Sequencing Center for Infectious Disease"/>
            <person name="Wu L."/>
            <person name="Ma J."/>
        </authorList>
    </citation>
    <scope>NUCLEOTIDE SEQUENCE [LARGE SCALE GENOMIC DNA]</scope>
    <source>
        <strain evidence="2">JCM 17687</strain>
    </source>
</reference>
<name>A0ABP9J4Q4_9MICO</name>
<comment type="caution">
    <text evidence="1">The sequence shown here is derived from an EMBL/GenBank/DDBJ whole genome shotgun (WGS) entry which is preliminary data.</text>
</comment>
<gene>
    <name evidence="1" type="ORF">GCM10023258_04630</name>
</gene>
<proteinExistence type="predicted"/>
<dbReference type="EMBL" id="BAABIW010000006">
    <property type="protein sequence ID" value="GAA5018060.1"/>
    <property type="molecule type" value="Genomic_DNA"/>
</dbReference>
<keyword evidence="2" id="KW-1185">Reference proteome</keyword>
<dbReference type="Proteomes" id="UP001500427">
    <property type="component" value="Unassembled WGS sequence"/>
</dbReference>
<dbReference type="InterPro" id="IPR009097">
    <property type="entry name" value="Cyclic_Pdiesterase"/>
</dbReference>
<dbReference type="Pfam" id="PF13563">
    <property type="entry name" value="2_5_RNA_ligase2"/>
    <property type="match status" value="1"/>
</dbReference>
<dbReference type="GO" id="GO:0016874">
    <property type="term" value="F:ligase activity"/>
    <property type="evidence" value="ECO:0007669"/>
    <property type="project" value="UniProtKB-KW"/>
</dbReference>
<sequence length="174" mass="18430">MALALCLLLDLTSDRLVRELWAQLEAAGIPTLLSHTHSRHVPHLSYAVLLAWKESAVRAAVAGLPDGGPVEIAVQGSVVFPRRRVALAGATSPDLAARHERVVEAVRATGATLHRHYEPGHWTPHVSLSTGVAGAALATVVDAASDRLPLTLRFDRAALIDTSDGSTWPLPGVL</sequence>
<evidence type="ECO:0000313" key="1">
    <source>
        <dbReference type="EMBL" id="GAA5018060.1"/>
    </source>
</evidence>
<organism evidence="1 2">
    <name type="scientific">Terrabacter aeriphilus</name>
    <dbReference type="NCBI Taxonomy" id="515662"/>
    <lineage>
        <taxon>Bacteria</taxon>
        <taxon>Bacillati</taxon>
        <taxon>Actinomycetota</taxon>
        <taxon>Actinomycetes</taxon>
        <taxon>Micrococcales</taxon>
        <taxon>Intrasporangiaceae</taxon>
        <taxon>Terrabacter</taxon>
    </lineage>
</organism>
<keyword evidence="1" id="KW-0436">Ligase</keyword>
<dbReference type="RefSeq" id="WP_345505813.1">
    <property type="nucleotide sequence ID" value="NZ_BAABIW010000006.1"/>
</dbReference>
<evidence type="ECO:0000313" key="2">
    <source>
        <dbReference type="Proteomes" id="UP001500427"/>
    </source>
</evidence>
<protein>
    <submittedName>
        <fullName evidence="1">2'-5' RNA ligase family protein</fullName>
    </submittedName>
</protein>
<accession>A0ABP9J4Q4</accession>